<dbReference type="EMBL" id="JACXIZ010000050">
    <property type="protein sequence ID" value="MBD2848057.1"/>
    <property type="molecule type" value="Genomic_DNA"/>
</dbReference>
<dbReference type="PANTHER" id="PTHR42928">
    <property type="entry name" value="TRICARBOXYLATE-BINDING PROTEIN"/>
    <property type="match status" value="1"/>
</dbReference>
<evidence type="ECO:0000256" key="2">
    <source>
        <dbReference type="SAM" id="SignalP"/>
    </source>
</evidence>
<feature type="chain" id="PRO_5038679562" evidence="2">
    <location>
        <begin position="21"/>
        <end position="328"/>
    </location>
</feature>
<dbReference type="CDD" id="cd07012">
    <property type="entry name" value="PBP2_Bug_TTT"/>
    <property type="match status" value="1"/>
</dbReference>
<dbReference type="AlphaFoldDB" id="A0A927GUT9"/>
<accession>A0A927GUT9</accession>
<organism evidence="3 4">
    <name type="scientific">Paenibacillus sabuli</name>
    <dbReference type="NCBI Taxonomy" id="2772509"/>
    <lineage>
        <taxon>Bacteria</taxon>
        <taxon>Bacillati</taxon>
        <taxon>Bacillota</taxon>
        <taxon>Bacilli</taxon>
        <taxon>Bacillales</taxon>
        <taxon>Paenibacillaceae</taxon>
        <taxon>Paenibacillus</taxon>
    </lineage>
</organism>
<dbReference type="Gene3D" id="3.40.190.10">
    <property type="entry name" value="Periplasmic binding protein-like II"/>
    <property type="match status" value="1"/>
</dbReference>
<sequence length="328" mass="35860">MKWNRLTVWIAVLAGVLAVAGCSGGKTEDAGKYPSKPITWVVAYPAGGAPDLPARTLQPYVEKYLPNNGKLSIVNKGGSGGTIGMTEVFKAKPDGYTIGTAAAAAITNLPLLGDTPYQYDELEPLLNYVKAAQFLVVPADAPYDNFDEWLAYASEHPEEFTYGVAGNANAQHVAMENFANQADVQIRAITYKGENEILTNLLGKQIKGGILNHALAYEHVKAGTLKLIVNITGVKPDYAADIPTFKELGYDVEANFFNGLFVPLETPEELKTILQDAFKQALEDPELLAKFEELQLIPSYLGPEEFKQEIERDTESNRETLKMMGLIQ</sequence>
<keyword evidence="2" id="KW-0732">Signal</keyword>
<evidence type="ECO:0000313" key="3">
    <source>
        <dbReference type="EMBL" id="MBD2848057.1"/>
    </source>
</evidence>
<reference evidence="3" key="1">
    <citation type="submission" date="2020-09" db="EMBL/GenBank/DDBJ databases">
        <title>A novel bacterium of genus Paenibacillus, isolated from South China Sea.</title>
        <authorList>
            <person name="Huang H."/>
            <person name="Mo K."/>
            <person name="Hu Y."/>
        </authorList>
    </citation>
    <scope>NUCLEOTIDE SEQUENCE</scope>
    <source>
        <strain evidence="3">IB182496</strain>
    </source>
</reference>
<evidence type="ECO:0000256" key="1">
    <source>
        <dbReference type="ARBA" id="ARBA00006987"/>
    </source>
</evidence>
<proteinExistence type="inferred from homology"/>
<dbReference type="InterPro" id="IPR005064">
    <property type="entry name" value="BUG"/>
</dbReference>
<keyword evidence="4" id="KW-1185">Reference proteome</keyword>
<dbReference type="InterPro" id="IPR042100">
    <property type="entry name" value="Bug_dom1"/>
</dbReference>
<dbReference type="PIRSF" id="PIRSF017082">
    <property type="entry name" value="YflP"/>
    <property type="match status" value="1"/>
</dbReference>
<dbReference type="Proteomes" id="UP000621560">
    <property type="component" value="Unassembled WGS sequence"/>
</dbReference>
<feature type="signal peptide" evidence="2">
    <location>
        <begin position="1"/>
        <end position="20"/>
    </location>
</feature>
<dbReference type="PROSITE" id="PS51257">
    <property type="entry name" value="PROKAR_LIPOPROTEIN"/>
    <property type="match status" value="1"/>
</dbReference>
<comment type="similarity">
    <text evidence="1">Belongs to the UPF0065 (bug) family.</text>
</comment>
<dbReference type="RefSeq" id="WP_190921159.1">
    <property type="nucleotide sequence ID" value="NZ_JACXIZ010000050.1"/>
</dbReference>
<dbReference type="SUPFAM" id="SSF53850">
    <property type="entry name" value="Periplasmic binding protein-like II"/>
    <property type="match status" value="1"/>
</dbReference>
<comment type="caution">
    <text evidence="3">The sequence shown here is derived from an EMBL/GenBank/DDBJ whole genome shotgun (WGS) entry which is preliminary data.</text>
</comment>
<name>A0A927GUT9_9BACL</name>
<evidence type="ECO:0000313" key="4">
    <source>
        <dbReference type="Proteomes" id="UP000621560"/>
    </source>
</evidence>
<protein>
    <submittedName>
        <fullName evidence="3">Tripartite tricarboxylate transporter substrate binding protein</fullName>
    </submittedName>
</protein>
<gene>
    <name evidence="3" type="ORF">IDH44_22910</name>
</gene>
<dbReference type="PANTHER" id="PTHR42928:SF5">
    <property type="entry name" value="BLR1237 PROTEIN"/>
    <property type="match status" value="1"/>
</dbReference>
<dbReference type="Gene3D" id="3.40.190.150">
    <property type="entry name" value="Bordetella uptake gene, domain 1"/>
    <property type="match status" value="1"/>
</dbReference>
<dbReference type="Pfam" id="PF03401">
    <property type="entry name" value="TctC"/>
    <property type="match status" value="1"/>
</dbReference>